<reference evidence="1" key="1">
    <citation type="submission" date="2022-07" db="EMBL/GenBank/DDBJ databases">
        <authorList>
            <person name="Macas J."/>
            <person name="Novak P."/>
            <person name="Neumann P."/>
        </authorList>
    </citation>
    <scope>NUCLEOTIDE SEQUENCE</scope>
</reference>
<accession>A0AAV0FY94</accession>
<protein>
    <submittedName>
        <fullName evidence="1">Uncharacterized protein</fullName>
    </submittedName>
</protein>
<dbReference type="Proteomes" id="UP001152523">
    <property type="component" value="Unassembled WGS sequence"/>
</dbReference>
<dbReference type="EMBL" id="CAMAPF010001023">
    <property type="protein sequence ID" value="CAH9140619.1"/>
    <property type="molecule type" value="Genomic_DNA"/>
</dbReference>
<sequence>MRSRIFFWCGAKKCKSQKKAGCTVRTVQPAVRCILPYQTPPNKILAQQRCHATWVNLIGLEWIRGVHLISFLCGYSVLLALSNKQPLNLQIPSILKINQTENRVK</sequence>
<name>A0AAV0FY94_9ASTE</name>
<gene>
    <name evidence="1" type="ORF">CEPIT_LOCUS38499</name>
</gene>
<evidence type="ECO:0000313" key="2">
    <source>
        <dbReference type="Proteomes" id="UP001152523"/>
    </source>
</evidence>
<dbReference type="AlphaFoldDB" id="A0AAV0FY94"/>
<proteinExistence type="predicted"/>
<evidence type="ECO:0000313" key="1">
    <source>
        <dbReference type="EMBL" id="CAH9140619.1"/>
    </source>
</evidence>
<keyword evidence="2" id="KW-1185">Reference proteome</keyword>
<comment type="caution">
    <text evidence="1">The sequence shown here is derived from an EMBL/GenBank/DDBJ whole genome shotgun (WGS) entry which is preliminary data.</text>
</comment>
<organism evidence="1 2">
    <name type="scientific">Cuscuta epithymum</name>
    <dbReference type="NCBI Taxonomy" id="186058"/>
    <lineage>
        <taxon>Eukaryota</taxon>
        <taxon>Viridiplantae</taxon>
        <taxon>Streptophyta</taxon>
        <taxon>Embryophyta</taxon>
        <taxon>Tracheophyta</taxon>
        <taxon>Spermatophyta</taxon>
        <taxon>Magnoliopsida</taxon>
        <taxon>eudicotyledons</taxon>
        <taxon>Gunneridae</taxon>
        <taxon>Pentapetalae</taxon>
        <taxon>asterids</taxon>
        <taxon>lamiids</taxon>
        <taxon>Solanales</taxon>
        <taxon>Convolvulaceae</taxon>
        <taxon>Cuscuteae</taxon>
        <taxon>Cuscuta</taxon>
        <taxon>Cuscuta subgen. Cuscuta</taxon>
    </lineage>
</organism>